<organism evidence="1">
    <name type="scientific">Xenorhabdus bovienii str. puntauvense</name>
    <dbReference type="NCBI Taxonomy" id="1398201"/>
    <lineage>
        <taxon>Bacteria</taxon>
        <taxon>Pseudomonadati</taxon>
        <taxon>Pseudomonadota</taxon>
        <taxon>Gammaproteobacteria</taxon>
        <taxon>Enterobacterales</taxon>
        <taxon>Morganellaceae</taxon>
        <taxon>Xenorhabdus</taxon>
    </lineage>
</organism>
<dbReference type="AlphaFoldDB" id="A0A077NNU1"/>
<comment type="caution">
    <text evidence="1">The sequence shown here is derived from an EMBL/GenBank/DDBJ whole genome shotgun (WGS) entry which is preliminary data.</text>
</comment>
<accession>A0A077NNU1</accession>
<evidence type="ECO:0000313" key="1">
    <source>
        <dbReference type="EMBL" id="CDG99335.1"/>
    </source>
</evidence>
<protein>
    <submittedName>
        <fullName evidence="1">Uncharacterized protein</fullName>
    </submittedName>
</protein>
<gene>
    <name evidence="1" type="ORF">XBP1_930050</name>
</gene>
<dbReference type="Proteomes" id="UP000028511">
    <property type="component" value="Unassembled WGS sequence"/>
</dbReference>
<proteinExistence type="predicted"/>
<dbReference type="HOGENOM" id="CLU_3319408_0_0_6"/>
<sequence length="43" mass="4957">MASHLEVIINQLDQYNMVTCSQKCEDNKQKSPLLSGMRFAQKQ</sequence>
<dbReference type="EMBL" id="CBSW010000302">
    <property type="protein sequence ID" value="CDG99335.1"/>
    <property type="molecule type" value="Genomic_DNA"/>
</dbReference>
<reference evidence="1" key="1">
    <citation type="submission" date="2013-07" db="EMBL/GenBank/DDBJ databases">
        <title>Sub-species coevolution in mutualistic symbiosis.</title>
        <authorList>
            <person name="Murfin K."/>
            <person name="Klassen J."/>
            <person name="Lee M."/>
            <person name="Forst S."/>
            <person name="Stock P."/>
            <person name="Goodrich-Blair H."/>
        </authorList>
    </citation>
    <scope>NUCLEOTIDE SEQUENCE [LARGE SCALE GENOMIC DNA]</scope>
    <source>
        <strain evidence="1">Puntauvense</strain>
    </source>
</reference>
<name>A0A077NNU1_XENBV</name>